<dbReference type="Pfam" id="PF14743">
    <property type="entry name" value="DNA_ligase_OB_2"/>
    <property type="match status" value="1"/>
</dbReference>
<dbReference type="Pfam" id="PF01068">
    <property type="entry name" value="DNA_ligase_A_M"/>
    <property type="match status" value="1"/>
</dbReference>
<dbReference type="Gene3D" id="3.30.1490.70">
    <property type="match status" value="1"/>
</dbReference>
<proteinExistence type="predicted"/>
<dbReference type="InterPro" id="IPR050326">
    <property type="entry name" value="NAD_dep_DNA_ligaseB"/>
</dbReference>
<dbReference type="KEGG" id="slj:EGC82_13860"/>
<keyword evidence="3" id="KW-0235">DNA replication</keyword>
<dbReference type="GO" id="GO:0006310">
    <property type="term" value="P:DNA recombination"/>
    <property type="evidence" value="ECO:0007669"/>
    <property type="project" value="InterPro"/>
</dbReference>
<feature type="domain" description="DNA ligase OB-like" evidence="8">
    <location>
        <begin position="214"/>
        <end position="279"/>
    </location>
</feature>
<organism evidence="9 10">
    <name type="scientific">Shewanella livingstonensis</name>
    <dbReference type="NCBI Taxonomy" id="150120"/>
    <lineage>
        <taxon>Bacteria</taxon>
        <taxon>Pseudomonadati</taxon>
        <taxon>Pseudomonadota</taxon>
        <taxon>Gammaproteobacteria</taxon>
        <taxon>Alteromonadales</taxon>
        <taxon>Shewanellaceae</taxon>
        <taxon>Shewanella</taxon>
    </lineage>
</organism>
<dbReference type="InterPro" id="IPR029319">
    <property type="entry name" value="DNA_ligase_OB"/>
</dbReference>
<dbReference type="GO" id="GO:0006281">
    <property type="term" value="P:DNA repair"/>
    <property type="evidence" value="ECO:0007669"/>
    <property type="project" value="UniProtKB-KW"/>
</dbReference>
<feature type="domain" description="ATP-dependent DNA ligase family profile" evidence="7">
    <location>
        <begin position="82"/>
        <end position="200"/>
    </location>
</feature>
<dbReference type="OrthoDB" id="9782700at2"/>
<evidence type="ECO:0000256" key="3">
    <source>
        <dbReference type="ARBA" id="ARBA00022705"/>
    </source>
</evidence>
<dbReference type="GO" id="GO:0005524">
    <property type="term" value="F:ATP binding"/>
    <property type="evidence" value="ECO:0007669"/>
    <property type="project" value="InterPro"/>
</dbReference>
<comment type="cofactor">
    <cofactor evidence="1">
        <name>a divalent metal cation</name>
        <dbReference type="ChEBI" id="CHEBI:60240"/>
    </cofactor>
</comment>
<evidence type="ECO:0000259" key="7">
    <source>
        <dbReference type="Pfam" id="PF01068"/>
    </source>
</evidence>
<dbReference type="PANTHER" id="PTHR47810:SF1">
    <property type="entry name" value="DNA LIGASE B"/>
    <property type="match status" value="1"/>
</dbReference>
<evidence type="ECO:0000259" key="8">
    <source>
        <dbReference type="Pfam" id="PF14743"/>
    </source>
</evidence>
<dbReference type="RefSeq" id="WP_124731286.1">
    <property type="nucleotide sequence ID" value="NZ_CBCSKC010000004.1"/>
</dbReference>
<dbReference type="GO" id="GO:0006260">
    <property type="term" value="P:DNA replication"/>
    <property type="evidence" value="ECO:0007669"/>
    <property type="project" value="UniProtKB-KW"/>
</dbReference>
<keyword evidence="4" id="KW-0227">DNA damage</keyword>
<dbReference type="NCBIfam" id="NF006592">
    <property type="entry name" value="PRK09125.1"/>
    <property type="match status" value="1"/>
</dbReference>
<dbReference type="SUPFAM" id="SSF50249">
    <property type="entry name" value="Nucleic acid-binding proteins"/>
    <property type="match status" value="1"/>
</dbReference>
<dbReference type="Gene3D" id="3.30.470.30">
    <property type="entry name" value="DNA ligase/mRNA capping enzyme"/>
    <property type="match status" value="1"/>
</dbReference>
<dbReference type="SUPFAM" id="SSF56091">
    <property type="entry name" value="DNA ligase/mRNA capping enzyme, catalytic domain"/>
    <property type="match status" value="1"/>
</dbReference>
<reference evidence="10" key="1">
    <citation type="submission" date="2018-11" db="EMBL/GenBank/DDBJ databases">
        <title>Shewanella sp. M2.</title>
        <authorList>
            <person name="Hwang Y.J."/>
            <person name="Hwang C.Y."/>
        </authorList>
    </citation>
    <scope>NUCLEOTIDE SEQUENCE [LARGE SCALE GENOMIC DNA]</scope>
    <source>
        <strain evidence="10">LMG 19866</strain>
    </source>
</reference>
<evidence type="ECO:0000256" key="6">
    <source>
        <dbReference type="ARBA" id="ARBA00034003"/>
    </source>
</evidence>
<dbReference type="GO" id="GO:0003910">
    <property type="term" value="F:DNA ligase (ATP) activity"/>
    <property type="evidence" value="ECO:0007669"/>
    <property type="project" value="UniProtKB-EC"/>
</dbReference>
<comment type="catalytic activity">
    <reaction evidence="6">
        <text>ATP + (deoxyribonucleotide)n-3'-hydroxyl + 5'-phospho-(deoxyribonucleotide)m = (deoxyribonucleotide)n+m + AMP + diphosphate.</text>
        <dbReference type="EC" id="6.5.1.1"/>
    </reaction>
</comment>
<dbReference type="CDD" id="cd08041">
    <property type="entry name" value="OBF_kDNA_ligase_like"/>
    <property type="match status" value="1"/>
</dbReference>
<evidence type="ECO:0000256" key="4">
    <source>
        <dbReference type="ARBA" id="ARBA00022763"/>
    </source>
</evidence>
<dbReference type="PANTHER" id="PTHR47810">
    <property type="entry name" value="DNA LIGASE"/>
    <property type="match status" value="1"/>
</dbReference>
<accession>A0A3G8LVU4</accession>
<evidence type="ECO:0000256" key="5">
    <source>
        <dbReference type="ARBA" id="ARBA00023204"/>
    </source>
</evidence>
<dbReference type="InterPro" id="IPR012340">
    <property type="entry name" value="NA-bd_OB-fold"/>
</dbReference>
<dbReference type="AlphaFoldDB" id="A0A3G8LVU4"/>
<keyword evidence="5" id="KW-0234">DNA repair</keyword>
<dbReference type="Proteomes" id="UP000278035">
    <property type="component" value="Chromosome"/>
</dbReference>
<evidence type="ECO:0000256" key="1">
    <source>
        <dbReference type="ARBA" id="ARBA00001968"/>
    </source>
</evidence>
<dbReference type="InterPro" id="IPR012310">
    <property type="entry name" value="DNA_ligase_ATP-dep_cent"/>
</dbReference>
<evidence type="ECO:0000313" key="9">
    <source>
        <dbReference type="EMBL" id="AZG73751.1"/>
    </source>
</evidence>
<keyword evidence="10" id="KW-1185">Reference proteome</keyword>
<gene>
    <name evidence="9" type="ORF">EGC82_13860</name>
</gene>
<dbReference type="CDD" id="cd07896">
    <property type="entry name" value="Adenylation_kDNA_ligase_like"/>
    <property type="match status" value="1"/>
</dbReference>
<keyword evidence="2 9" id="KW-0436">Ligase</keyword>
<protein>
    <submittedName>
        <fullName evidence="9">DNA ligase</fullName>
    </submittedName>
</protein>
<dbReference type="EMBL" id="CP034015">
    <property type="protein sequence ID" value="AZG73751.1"/>
    <property type="molecule type" value="Genomic_DNA"/>
</dbReference>
<evidence type="ECO:0000313" key="10">
    <source>
        <dbReference type="Proteomes" id="UP000278035"/>
    </source>
</evidence>
<dbReference type="Gene3D" id="2.40.50.140">
    <property type="entry name" value="Nucleic acid-binding proteins"/>
    <property type="match status" value="1"/>
</dbReference>
<evidence type="ECO:0000256" key="2">
    <source>
        <dbReference type="ARBA" id="ARBA00022598"/>
    </source>
</evidence>
<sequence length="282" mass="31551">MHKIAALLFSIIFILYCHTTYSEVLSKPPIQLATKYQADIAVAEYLVSEKLDGVRGYWDGSTMLTRSGRKVALPASFTLGFPNVAIDGEIWLGHNRFEQVSALVRRQQVPDEEWQHVTFMIFDLPQHPGTFVERYLAMKILVQQTNSTHLQVIKQQTVASTEALFNQLDDVVNAGGEGLMLHFKQAQYTVGRSEYIVKLKPKYDAEAVVVGHTQGKGKYRGMLGALVVKTPAGIVFNVGSGLSDKQRENPPLIGSIITYQYLGFTQKGTPRFATFLRERPSQ</sequence>
<name>A0A3G8LVU4_9GAMM</name>